<dbReference type="InterPro" id="IPR018950">
    <property type="entry name" value="DiS-bond_isomerase_DsbC/G_N"/>
</dbReference>
<gene>
    <name evidence="10" type="ORF">SAMN05443545_101435</name>
</gene>
<dbReference type="OrthoDB" id="5298214at2"/>
<dbReference type="SUPFAM" id="SSF52833">
    <property type="entry name" value="Thioredoxin-like"/>
    <property type="match status" value="1"/>
</dbReference>
<dbReference type="InterPro" id="IPR009094">
    <property type="entry name" value="DiS-bond_isomerase_DsbC/G_N_sf"/>
</dbReference>
<dbReference type="Proteomes" id="UP000198500">
    <property type="component" value="Unassembled WGS sequence"/>
</dbReference>
<dbReference type="InterPro" id="IPR036249">
    <property type="entry name" value="Thioredoxin-like_sf"/>
</dbReference>
<keyword evidence="5" id="KW-1015">Disulfide bond</keyword>
<dbReference type="Pfam" id="PF10411">
    <property type="entry name" value="DsbC_N"/>
    <property type="match status" value="1"/>
</dbReference>
<evidence type="ECO:0000256" key="6">
    <source>
        <dbReference type="ARBA" id="ARBA00023284"/>
    </source>
</evidence>
<organism evidence="10 11">
    <name type="scientific">Aidingimonas halophila</name>
    <dbReference type="NCBI Taxonomy" id="574349"/>
    <lineage>
        <taxon>Bacteria</taxon>
        <taxon>Pseudomonadati</taxon>
        <taxon>Pseudomonadota</taxon>
        <taxon>Gammaproteobacteria</taxon>
        <taxon>Oceanospirillales</taxon>
        <taxon>Halomonadaceae</taxon>
        <taxon>Aidingimonas</taxon>
    </lineage>
</organism>
<evidence type="ECO:0000256" key="3">
    <source>
        <dbReference type="ARBA" id="ARBA00022729"/>
    </source>
</evidence>
<dbReference type="GO" id="GO:0042597">
    <property type="term" value="C:periplasmic space"/>
    <property type="evidence" value="ECO:0007669"/>
    <property type="project" value="UniProtKB-SubCell"/>
</dbReference>
<feature type="signal peptide" evidence="7">
    <location>
        <begin position="1"/>
        <end position="23"/>
    </location>
</feature>
<dbReference type="Gene3D" id="3.40.30.10">
    <property type="entry name" value="Glutaredoxin"/>
    <property type="match status" value="1"/>
</dbReference>
<comment type="function">
    <text evidence="7">Required for disulfide bond formation in some periplasmic proteins. Acts by transferring its disulfide bond to other proteins and is reduced in the process.</text>
</comment>
<dbReference type="EMBL" id="FNNI01000001">
    <property type="protein sequence ID" value="SDW24670.1"/>
    <property type="molecule type" value="Genomic_DNA"/>
</dbReference>
<evidence type="ECO:0000313" key="11">
    <source>
        <dbReference type="Proteomes" id="UP000198500"/>
    </source>
</evidence>
<keyword evidence="3 7" id="KW-0732">Signal</keyword>
<dbReference type="SUPFAM" id="SSF54423">
    <property type="entry name" value="DsbC/DsbG N-terminal domain-like"/>
    <property type="match status" value="1"/>
</dbReference>
<keyword evidence="4 7" id="KW-0574">Periplasm</keyword>
<evidence type="ECO:0000256" key="7">
    <source>
        <dbReference type="RuleBase" id="RU364038"/>
    </source>
</evidence>
<dbReference type="AlphaFoldDB" id="A0A1H2RZR5"/>
<evidence type="ECO:0000259" key="9">
    <source>
        <dbReference type="Pfam" id="PF13098"/>
    </source>
</evidence>
<evidence type="ECO:0000256" key="1">
    <source>
        <dbReference type="ARBA" id="ARBA00004418"/>
    </source>
</evidence>
<comment type="similarity">
    <text evidence="2 7">Belongs to the thioredoxin family. DsbC subfamily.</text>
</comment>
<evidence type="ECO:0000313" key="10">
    <source>
        <dbReference type="EMBL" id="SDW24670.1"/>
    </source>
</evidence>
<evidence type="ECO:0000256" key="4">
    <source>
        <dbReference type="ARBA" id="ARBA00022764"/>
    </source>
</evidence>
<proteinExistence type="inferred from homology"/>
<feature type="chain" id="PRO_5011327897" description="Thiol:disulfide interchange protein" evidence="7">
    <location>
        <begin position="24"/>
        <end position="250"/>
    </location>
</feature>
<evidence type="ECO:0000259" key="8">
    <source>
        <dbReference type="Pfam" id="PF10411"/>
    </source>
</evidence>
<evidence type="ECO:0000256" key="5">
    <source>
        <dbReference type="ARBA" id="ARBA00023157"/>
    </source>
</evidence>
<dbReference type="CDD" id="cd03020">
    <property type="entry name" value="DsbA_DsbC_DsbG"/>
    <property type="match status" value="1"/>
</dbReference>
<reference evidence="10 11" key="1">
    <citation type="submission" date="2016-10" db="EMBL/GenBank/DDBJ databases">
        <authorList>
            <person name="de Groot N.N."/>
        </authorList>
    </citation>
    <scope>NUCLEOTIDE SEQUENCE [LARGE SCALE GENOMIC DNA]</scope>
    <source>
        <strain evidence="10 11">DSM 19219</strain>
    </source>
</reference>
<dbReference type="InterPro" id="IPR051470">
    <property type="entry name" value="Thiol:disulfide_interchange"/>
</dbReference>
<keyword evidence="11" id="KW-1185">Reference proteome</keyword>
<keyword evidence="6 7" id="KW-0676">Redox-active center</keyword>
<dbReference type="PANTHER" id="PTHR35272:SF4">
    <property type="entry name" value="THIOL:DISULFIDE INTERCHANGE PROTEIN DSBG"/>
    <property type="match status" value="1"/>
</dbReference>
<accession>A0A1H2RZR5</accession>
<dbReference type="STRING" id="574349.SAMN05443545_101435"/>
<name>A0A1H2RZR5_9GAMM</name>
<dbReference type="InterPro" id="IPR033954">
    <property type="entry name" value="DiS-bond_Isoase_DsbC/G"/>
</dbReference>
<dbReference type="Pfam" id="PF13098">
    <property type="entry name" value="Thioredoxin_2"/>
    <property type="match status" value="1"/>
</dbReference>
<feature type="domain" description="Disulphide bond isomerase DsbC/G N-terminal" evidence="8">
    <location>
        <begin position="32"/>
        <end position="88"/>
    </location>
</feature>
<dbReference type="Gene3D" id="3.10.450.70">
    <property type="entry name" value="Disulphide bond isomerase, DsbC/G, N-terminal"/>
    <property type="match status" value="1"/>
</dbReference>
<dbReference type="NCBIfam" id="NF008657">
    <property type="entry name" value="PRK11657.1"/>
    <property type="match status" value="1"/>
</dbReference>
<comment type="subcellular location">
    <subcellularLocation>
        <location evidence="1 7">Periplasm</location>
    </subcellularLocation>
</comment>
<protein>
    <recommendedName>
        <fullName evidence="7">Thiol:disulfide interchange protein</fullName>
    </recommendedName>
</protein>
<feature type="domain" description="Thioredoxin-like fold" evidence="9">
    <location>
        <begin position="120"/>
        <end position="232"/>
    </location>
</feature>
<dbReference type="RefSeq" id="WP_092567837.1">
    <property type="nucleotide sequence ID" value="NZ_BMXH01000001.1"/>
</dbReference>
<dbReference type="PANTHER" id="PTHR35272">
    <property type="entry name" value="THIOL:DISULFIDE INTERCHANGE PROTEIN DSBC-RELATED"/>
    <property type="match status" value="1"/>
</dbReference>
<evidence type="ECO:0000256" key="2">
    <source>
        <dbReference type="ARBA" id="ARBA00009813"/>
    </source>
</evidence>
<dbReference type="InterPro" id="IPR012336">
    <property type="entry name" value="Thioredoxin-like_fold"/>
</dbReference>
<sequence>MRIPAPFVPLLLAMSSLPMSVMAQEWPAPIRALEEQNLTIHESFDAPAGMTGYAASVQDREIAIYLTEDGEHAIVGNMVDAEGNNLSEAPLQEIVRGPQEERIRQDLQDSAWIADGRDDADRVIYMFSDTHCPYCQEFWEDSRDWVEAGNVQIRHILVGILDRESPRQAMTILEADDPAAMLDRHHRGEPIEWLETIRPEMEDQVYGNQQLMESLGLVATPGLIYHVDGQLEMTQGIPEDMENVMGSPRP</sequence>